<dbReference type="Proteomes" id="UP001152797">
    <property type="component" value="Unassembled WGS sequence"/>
</dbReference>
<feature type="compositionally biased region" description="Basic and acidic residues" evidence="1">
    <location>
        <begin position="40"/>
        <end position="49"/>
    </location>
</feature>
<evidence type="ECO:0000313" key="3">
    <source>
        <dbReference type="EMBL" id="CAL1168673.1"/>
    </source>
</evidence>
<dbReference type="AlphaFoldDB" id="A0A9P1GJG3"/>
<evidence type="ECO:0000313" key="2">
    <source>
        <dbReference type="EMBL" id="CAI4015298.1"/>
    </source>
</evidence>
<organism evidence="2">
    <name type="scientific">Cladocopium goreaui</name>
    <dbReference type="NCBI Taxonomy" id="2562237"/>
    <lineage>
        <taxon>Eukaryota</taxon>
        <taxon>Sar</taxon>
        <taxon>Alveolata</taxon>
        <taxon>Dinophyceae</taxon>
        <taxon>Suessiales</taxon>
        <taxon>Symbiodiniaceae</taxon>
        <taxon>Cladocopium</taxon>
    </lineage>
</organism>
<reference evidence="3" key="2">
    <citation type="submission" date="2024-04" db="EMBL/GenBank/DDBJ databases">
        <authorList>
            <person name="Chen Y."/>
            <person name="Shah S."/>
            <person name="Dougan E. K."/>
            <person name="Thang M."/>
            <person name="Chan C."/>
        </authorList>
    </citation>
    <scope>NUCLEOTIDE SEQUENCE [LARGE SCALE GENOMIC DNA]</scope>
</reference>
<reference evidence="2" key="1">
    <citation type="submission" date="2022-10" db="EMBL/GenBank/DDBJ databases">
        <authorList>
            <person name="Chen Y."/>
            <person name="Dougan E. K."/>
            <person name="Chan C."/>
            <person name="Rhodes N."/>
            <person name="Thang M."/>
        </authorList>
    </citation>
    <scope>NUCLEOTIDE SEQUENCE</scope>
</reference>
<sequence>MTVERLPDRSASSAVPTLNPPTSTPAVANPEARPKKRQRGRPDPEHDRSVPPPADIVPSGDIAPFGRGIGCAEEDDDSATEHGLPTHRSSSSAPAPAPIPGGLLTLIVSNMGNRPWPEADDNELIGYKLDTRSRNEAED</sequence>
<protein>
    <submittedName>
        <fullName evidence="2">Uncharacterized protein</fullName>
    </submittedName>
</protein>
<gene>
    <name evidence="2" type="ORF">C1SCF055_LOCUS40135</name>
</gene>
<keyword evidence="4" id="KW-1185">Reference proteome</keyword>
<feature type="region of interest" description="Disordered" evidence="1">
    <location>
        <begin position="1"/>
        <end position="101"/>
    </location>
</feature>
<evidence type="ECO:0000256" key="1">
    <source>
        <dbReference type="SAM" id="MobiDB-lite"/>
    </source>
</evidence>
<comment type="caution">
    <text evidence="2">The sequence shown here is derived from an EMBL/GenBank/DDBJ whole genome shotgun (WGS) entry which is preliminary data.</text>
</comment>
<proteinExistence type="predicted"/>
<accession>A0A9P1GJG3</accession>
<dbReference type="EMBL" id="CAMXCT010006523">
    <property type="protein sequence ID" value="CAI4015298.1"/>
    <property type="molecule type" value="Genomic_DNA"/>
</dbReference>
<evidence type="ECO:0000313" key="4">
    <source>
        <dbReference type="Proteomes" id="UP001152797"/>
    </source>
</evidence>
<dbReference type="EMBL" id="CAMXCT030006523">
    <property type="protein sequence ID" value="CAL4802610.1"/>
    <property type="molecule type" value="Genomic_DNA"/>
</dbReference>
<dbReference type="EMBL" id="CAMXCT020006523">
    <property type="protein sequence ID" value="CAL1168673.1"/>
    <property type="molecule type" value="Genomic_DNA"/>
</dbReference>
<name>A0A9P1GJG3_9DINO</name>